<accession>A0ABQ9Y064</accession>
<evidence type="ECO:0000313" key="1">
    <source>
        <dbReference type="EMBL" id="KAK2957142.1"/>
    </source>
</evidence>
<dbReference type="Proteomes" id="UP001281761">
    <property type="component" value="Unassembled WGS sequence"/>
</dbReference>
<gene>
    <name evidence="1" type="ORF">BLNAU_7972</name>
</gene>
<sequence>MSLGDPPDLEDFEDITKEFYEQLQKEDADADKYLVIDTDSPFKALFPLCAQQHFLREQKLQLGPTMFEETERDIDQSIREICTEYGGEDDKIVALKKWRMLDVFPILASGNKSSSHVGRFHDYLEHLSEISMIVKLCESISEAIRRYDPEHPKAYQNFRYIGHLLSLVFHSCKRVSPKFCQEIQAHFDAFRDVWEHYTAPPNELLWLDSFIQSVLKSLFVMIPVHPIALPPNPPHPSLIDNTFPNVPPTNPIFQDPERVGMVNAKAVTIPQINMFETLVDAHTEEKDEAKHSEQNQTKILLGESGFMNPFRYIFSNTEFHYNMDRRSNQRL</sequence>
<reference evidence="1 2" key="1">
    <citation type="journal article" date="2022" name="bioRxiv">
        <title>Genomics of Preaxostyla Flagellates Illuminates Evolutionary Transitions and the Path Towards Mitochondrial Loss.</title>
        <authorList>
            <person name="Novak L.V.F."/>
            <person name="Treitli S.C."/>
            <person name="Pyrih J."/>
            <person name="Halakuc P."/>
            <person name="Pipaliya S.V."/>
            <person name="Vacek V."/>
            <person name="Brzon O."/>
            <person name="Soukal P."/>
            <person name="Eme L."/>
            <person name="Dacks J.B."/>
            <person name="Karnkowska A."/>
            <person name="Elias M."/>
            <person name="Hampl V."/>
        </authorList>
    </citation>
    <scope>NUCLEOTIDE SEQUENCE [LARGE SCALE GENOMIC DNA]</scope>
    <source>
        <strain evidence="1">NAU3</strain>
        <tissue evidence="1">Gut</tissue>
    </source>
</reference>
<keyword evidence="2" id="KW-1185">Reference proteome</keyword>
<evidence type="ECO:0000313" key="2">
    <source>
        <dbReference type="Proteomes" id="UP001281761"/>
    </source>
</evidence>
<protein>
    <submittedName>
        <fullName evidence="1">Uncharacterized protein</fullName>
    </submittedName>
</protein>
<name>A0ABQ9Y064_9EUKA</name>
<comment type="caution">
    <text evidence="1">The sequence shown here is derived from an EMBL/GenBank/DDBJ whole genome shotgun (WGS) entry which is preliminary data.</text>
</comment>
<proteinExistence type="predicted"/>
<organism evidence="1 2">
    <name type="scientific">Blattamonas nauphoetae</name>
    <dbReference type="NCBI Taxonomy" id="2049346"/>
    <lineage>
        <taxon>Eukaryota</taxon>
        <taxon>Metamonada</taxon>
        <taxon>Preaxostyla</taxon>
        <taxon>Oxymonadida</taxon>
        <taxon>Blattamonas</taxon>
    </lineage>
</organism>
<dbReference type="EMBL" id="JARBJD010000049">
    <property type="protein sequence ID" value="KAK2957142.1"/>
    <property type="molecule type" value="Genomic_DNA"/>
</dbReference>